<dbReference type="STRING" id="1093900.A0A507ADR2"/>
<dbReference type="Proteomes" id="UP000319257">
    <property type="component" value="Unassembled WGS sequence"/>
</dbReference>
<dbReference type="OrthoDB" id="5360893at2759"/>
<dbReference type="InterPro" id="IPR050312">
    <property type="entry name" value="IolE/XylAMocC-like"/>
</dbReference>
<dbReference type="InParanoid" id="A0A507ADR2"/>
<keyword evidence="3" id="KW-1185">Reference proteome</keyword>
<dbReference type="Pfam" id="PF01261">
    <property type="entry name" value="AP_endonuc_2"/>
    <property type="match status" value="1"/>
</dbReference>
<organism evidence="2 3">
    <name type="scientific">Thyridium curvatum</name>
    <dbReference type="NCBI Taxonomy" id="1093900"/>
    <lineage>
        <taxon>Eukaryota</taxon>
        <taxon>Fungi</taxon>
        <taxon>Dikarya</taxon>
        <taxon>Ascomycota</taxon>
        <taxon>Pezizomycotina</taxon>
        <taxon>Sordariomycetes</taxon>
        <taxon>Sordariomycetidae</taxon>
        <taxon>Thyridiales</taxon>
        <taxon>Thyridiaceae</taxon>
        <taxon>Thyridium</taxon>
    </lineage>
</organism>
<dbReference type="RefSeq" id="XP_030988936.1">
    <property type="nucleotide sequence ID" value="XM_031133479.1"/>
</dbReference>
<sequence>MSYKLAISSMSLGRGVAGHDLQDKLDMAAKYGYEGVEIFYEDLADQARRWAEEDGSPPDLLAAARCVRGLCDERGLKVICLQPFAQFEGLLDRAEHARRLRELAAWLDLARALGTDLVALASSFLPAGQVSDSLGLIVADLREAADLAAGAGVRLSYESLCWGTRVDDWEACYDVVCKVDRPNFGMCLDTFNIAGRLYADPTSPTGKLPHADEAVRRSMARLIGRVDADKVFYVQVVDAERLASPLTPSHPFHQPGLPARMSWSRNCRLFYGEEDRGAFLPVRGIAWACLRGIGYEGWVSMELYNRRMGDADRGVPEELARRGAVAWEKLVADMRVPDYQYDSSLRSTPESP</sequence>
<dbReference type="SUPFAM" id="SSF51658">
    <property type="entry name" value="Xylose isomerase-like"/>
    <property type="match status" value="1"/>
</dbReference>
<dbReference type="AlphaFoldDB" id="A0A507ADR2"/>
<evidence type="ECO:0000313" key="2">
    <source>
        <dbReference type="EMBL" id="TPX07225.1"/>
    </source>
</evidence>
<evidence type="ECO:0000313" key="3">
    <source>
        <dbReference type="Proteomes" id="UP000319257"/>
    </source>
</evidence>
<dbReference type="InterPro" id="IPR013022">
    <property type="entry name" value="Xyl_isomerase-like_TIM-brl"/>
</dbReference>
<accession>A0A507ADR2</accession>
<dbReference type="EMBL" id="SKBQ01000092">
    <property type="protein sequence ID" value="TPX07225.1"/>
    <property type="molecule type" value="Genomic_DNA"/>
</dbReference>
<evidence type="ECO:0000259" key="1">
    <source>
        <dbReference type="Pfam" id="PF01261"/>
    </source>
</evidence>
<dbReference type="PANTHER" id="PTHR12110:SF21">
    <property type="entry name" value="XYLOSE ISOMERASE-LIKE TIM BARREL DOMAIN-CONTAINING PROTEIN"/>
    <property type="match status" value="1"/>
</dbReference>
<reference evidence="2 3" key="1">
    <citation type="submission" date="2019-06" db="EMBL/GenBank/DDBJ databases">
        <title>Draft genome sequence of the filamentous fungus Phialemoniopsis curvata isolated from diesel fuel.</title>
        <authorList>
            <person name="Varaljay V.A."/>
            <person name="Lyon W.J."/>
            <person name="Crouch A.L."/>
            <person name="Drake C.E."/>
            <person name="Hollomon J.M."/>
            <person name="Nadeau L.J."/>
            <person name="Nunn H.S."/>
            <person name="Stevenson B.S."/>
            <person name="Bojanowski C.L."/>
            <person name="Crookes-Goodson W.J."/>
        </authorList>
    </citation>
    <scope>NUCLEOTIDE SEQUENCE [LARGE SCALE GENOMIC DNA]</scope>
    <source>
        <strain evidence="2 3">D216</strain>
    </source>
</reference>
<comment type="caution">
    <text evidence="2">The sequence shown here is derived from an EMBL/GenBank/DDBJ whole genome shotgun (WGS) entry which is preliminary data.</text>
</comment>
<feature type="domain" description="Xylose isomerase-like TIM barrel" evidence="1">
    <location>
        <begin position="26"/>
        <end position="319"/>
    </location>
</feature>
<dbReference type="GeneID" id="41978266"/>
<dbReference type="PANTHER" id="PTHR12110">
    <property type="entry name" value="HYDROXYPYRUVATE ISOMERASE"/>
    <property type="match status" value="1"/>
</dbReference>
<gene>
    <name evidence="2" type="ORF">E0L32_010819</name>
</gene>
<dbReference type="Gene3D" id="3.20.20.150">
    <property type="entry name" value="Divalent-metal-dependent TIM barrel enzymes"/>
    <property type="match status" value="1"/>
</dbReference>
<dbReference type="InterPro" id="IPR036237">
    <property type="entry name" value="Xyl_isomerase-like_sf"/>
</dbReference>
<name>A0A507ADR2_9PEZI</name>
<proteinExistence type="predicted"/>
<protein>
    <recommendedName>
        <fullName evidence="1">Xylose isomerase-like TIM barrel domain-containing protein</fullName>
    </recommendedName>
</protein>